<dbReference type="InterPro" id="IPR036907">
    <property type="entry name" value="5'-Nucleotdase_C_sf"/>
</dbReference>
<dbReference type="SUPFAM" id="SSF55816">
    <property type="entry name" value="5'-nucleotidase (syn. UDP-sugar hydrolase), C-terminal domain"/>
    <property type="match status" value="1"/>
</dbReference>
<accession>A0A9Q0YRN1</accession>
<keyword evidence="7 8" id="KW-0378">Hydrolase</keyword>
<dbReference type="AlphaFoldDB" id="A0A9Q0YRN1"/>
<dbReference type="Pfam" id="PF00149">
    <property type="entry name" value="Metallophos"/>
    <property type="match status" value="1"/>
</dbReference>
<dbReference type="OrthoDB" id="7722975at2759"/>
<comment type="similarity">
    <text evidence="2 8">Belongs to the 5'-nucleotidase family.</text>
</comment>
<dbReference type="Gene3D" id="3.90.780.10">
    <property type="entry name" value="5'-Nucleotidase, C-terminal domain"/>
    <property type="match status" value="1"/>
</dbReference>
<evidence type="ECO:0000259" key="10">
    <source>
        <dbReference type="Pfam" id="PF02872"/>
    </source>
</evidence>
<evidence type="ECO:0000313" key="12">
    <source>
        <dbReference type="Proteomes" id="UP001152320"/>
    </source>
</evidence>
<dbReference type="EC" id="3.1.3.5" evidence="3"/>
<dbReference type="SUPFAM" id="SSF56300">
    <property type="entry name" value="Metallo-dependent phosphatases"/>
    <property type="match status" value="1"/>
</dbReference>
<dbReference type="GO" id="GO:0000166">
    <property type="term" value="F:nucleotide binding"/>
    <property type="evidence" value="ECO:0007669"/>
    <property type="project" value="UniProtKB-KW"/>
</dbReference>
<evidence type="ECO:0000313" key="11">
    <source>
        <dbReference type="EMBL" id="KAJ8024121.1"/>
    </source>
</evidence>
<protein>
    <recommendedName>
        <fullName evidence="3">5'-nucleotidase</fullName>
        <ecNumber evidence="3">3.1.3.5</ecNumber>
    </recommendedName>
</protein>
<keyword evidence="5" id="KW-0732">Signal</keyword>
<evidence type="ECO:0000256" key="1">
    <source>
        <dbReference type="ARBA" id="ARBA00000815"/>
    </source>
</evidence>
<dbReference type="PANTHER" id="PTHR11575">
    <property type="entry name" value="5'-NUCLEOTIDASE-RELATED"/>
    <property type="match status" value="1"/>
</dbReference>
<dbReference type="InterPro" id="IPR029052">
    <property type="entry name" value="Metallo-depent_PP-like"/>
</dbReference>
<dbReference type="FunFam" id="3.60.21.10:FF:000020">
    <property type="entry name" value="NT5E isoform 4"/>
    <property type="match status" value="1"/>
</dbReference>
<dbReference type="InterPro" id="IPR004843">
    <property type="entry name" value="Calcineurin-like_PHP"/>
</dbReference>
<dbReference type="Pfam" id="PF02872">
    <property type="entry name" value="5_nucleotid_C"/>
    <property type="match status" value="1"/>
</dbReference>
<dbReference type="GO" id="GO:0046872">
    <property type="term" value="F:metal ion binding"/>
    <property type="evidence" value="ECO:0007669"/>
    <property type="project" value="UniProtKB-KW"/>
</dbReference>
<dbReference type="PANTHER" id="PTHR11575:SF24">
    <property type="entry name" value="5'-NUCLEOTIDASE"/>
    <property type="match status" value="1"/>
</dbReference>
<reference evidence="11" key="1">
    <citation type="submission" date="2021-10" db="EMBL/GenBank/DDBJ databases">
        <title>Tropical sea cucumber genome reveals ecological adaptation and Cuvierian tubules defense mechanism.</title>
        <authorList>
            <person name="Chen T."/>
        </authorList>
    </citation>
    <scope>NUCLEOTIDE SEQUENCE</scope>
    <source>
        <strain evidence="11">Nanhai2018</strain>
        <tissue evidence="11">Muscle</tissue>
    </source>
</reference>
<sequence length="571" mass="63131">MGSKLVLRTTLFAVIVVIVTSFDLTIMHTNHIQAHIEEFTADGLTCSEQDATYLDCYGGVSRRLTRVEEIRDEHVNPLLLDGGDHFQGTHWYTYYRGNATAHFMNWISYDAMAPSNHEFDDGPENFGAFLEKVEFPVISCNIDASNVPEMQGLYTKSIVLTMSGERVGIVGYTTTDTNTISAPGELVISDEIEALQAEVDFLTNDGINKIIVLGTSGLEKETEIALNIANVDVIVGADHHQFLYTGNPPTNDIVTSPYPTVVRPTEDDIVLIVQTSDFGQYLGLLEVTFDDDGKIADYSGNPILLDSSIEEDPDTLAEVQKWAEPIRTWGDRNVGETYAHLDGEKGDCRAIECNMGNLLTDAMLTEHITFQDDDGWSDVSIAVLSSGAIRASIPAGEISLDDITTVMPFDNTIDVVELRGHHVLEMLERSVEEYDLVILPGFFLQYAGLKVSYDLTKPAGSRVVSAMVRCSMCAIPVYEPLNVEMVYKVVMQSYLVEGGDGFTMIPEHMISCTVGRRDWEVISEYLSKHSPIITGVEGRITVLGEASDAKFRRSSVVTILMSIFTYCMLQN</sequence>
<evidence type="ECO:0000256" key="3">
    <source>
        <dbReference type="ARBA" id="ARBA00012643"/>
    </source>
</evidence>
<evidence type="ECO:0000256" key="6">
    <source>
        <dbReference type="ARBA" id="ARBA00022741"/>
    </source>
</evidence>
<dbReference type="GO" id="GO:0006196">
    <property type="term" value="P:AMP catabolic process"/>
    <property type="evidence" value="ECO:0007669"/>
    <property type="project" value="TreeGrafter"/>
</dbReference>
<proteinExistence type="inferred from homology"/>
<dbReference type="Gene3D" id="3.60.21.10">
    <property type="match status" value="1"/>
</dbReference>
<dbReference type="CDD" id="cd07409">
    <property type="entry name" value="MPP_CD73_N"/>
    <property type="match status" value="1"/>
</dbReference>
<dbReference type="GO" id="GO:0005886">
    <property type="term" value="C:plasma membrane"/>
    <property type="evidence" value="ECO:0007669"/>
    <property type="project" value="TreeGrafter"/>
</dbReference>
<feature type="domain" description="5'-Nucleotidase C-terminal" evidence="10">
    <location>
        <begin position="343"/>
        <end position="505"/>
    </location>
</feature>
<evidence type="ECO:0000259" key="9">
    <source>
        <dbReference type="Pfam" id="PF00149"/>
    </source>
</evidence>
<dbReference type="FunFam" id="3.90.780.10:FF:000001">
    <property type="entry name" value="NT5E isoform 3"/>
    <property type="match status" value="1"/>
</dbReference>
<keyword evidence="6 8" id="KW-0547">Nucleotide-binding</keyword>
<dbReference type="GO" id="GO:0008253">
    <property type="term" value="F:5'-nucleotidase activity"/>
    <property type="evidence" value="ECO:0007669"/>
    <property type="project" value="UniProtKB-EC"/>
</dbReference>
<evidence type="ECO:0000256" key="2">
    <source>
        <dbReference type="ARBA" id="ARBA00006654"/>
    </source>
</evidence>
<dbReference type="Proteomes" id="UP001152320">
    <property type="component" value="Chromosome 19"/>
</dbReference>
<dbReference type="PRINTS" id="PR01607">
    <property type="entry name" value="APYRASEFAMLY"/>
</dbReference>
<keyword evidence="12" id="KW-1185">Reference proteome</keyword>
<comment type="catalytic activity">
    <reaction evidence="1">
        <text>a ribonucleoside 5'-phosphate + H2O = a ribonucleoside + phosphate</text>
        <dbReference type="Rhea" id="RHEA:12484"/>
        <dbReference type="ChEBI" id="CHEBI:15377"/>
        <dbReference type="ChEBI" id="CHEBI:18254"/>
        <dbReference type="ChEBI" id="CHEBI:43474"/>
        <dbReference type="ChEBI" id="CHEBI:58043"/>
        <dbReference type="EC" id="3.1.3.5"/>
    </reaction>
</comment>
<feature type="domain" description="Calcineurin-like phosphoesterase" evidence="9">
    <location>
        <begin position="56"/>
        <end position="241"/>
    </location>
</feature>
<evidence type="ECO:0000256" key="8">
    <source>
        <dbReference type="RuleBase" id="RU362119"/>
    </source>
</evidence>
<dbReference type="InterPro" id="IPR006179">
    <property type="entry name" value="5_nucleotidase/apyrase"/>
</dbReference>
<dbReference type="InterPro" id="IPR008334">
    <property type="entry name" value="5'-Nucleotdase_C"/>
</dbReference>
<organism evidence="11 12">
    <name type="scientific">Holothuria leucospilota</name>
    <name type="common">Black long sea cucumber</name>
    <name type="synonym">Mertensiothuria leucospilota</name>
    <dbReference type="NCBI Taxonomy" id="206669"/>
    <lineage>
        <taxon>Eukaryota</taxon>
        <taxon>Metazoa</taxon>
        <taxon>Echinodermata</taxon>
        <taxon>Eleutherozoa</taxon>
        <taxon>Echinozoa</taxon>
        <taxon>Holothuroidea</taxon>
        <taxon>Aspidochirotacea</taxon>
        <taxon>Aspidochirotida</taxon>
        <taxon>Holothuriidae</taxon>
        <taxon>Holothuria</taxon>
    </lineage>
</organism>
<gene>
    <name evidence="11" type="ORF">HOLleu_36757</name>
</gene>
<keyword evidence="4" id="KW-0479">Metal-binding</keyword>
<evidence type="ECO:0000256" key="7">
    <source>
        <dbReference type="ARBA" id="ARBA00022801"/>
    </source>
</evidence>
<comment type="caution">
    <text evidence="11">The sequence shown here is derived from an EMBL/GenBank/DDBJ whole genome shotgun (WGS) entry which is preliminary data.</text>
</comment>
<name>A0A9Q0YRN1_HOLLE</name>
<evidence type="ECO:0000256" key="5">
    <source>
        <dbReference type="ARBA" id="ARBA00022729"/>
    </source>
</evidence>
<dbReference type="EMBL" id="JAIZAY010000019">
    <property type="protein sequence ID" value="KAJ8024121.1"/>
    <property type="molecule type" value="Genomic_DNA"/>
</dbReference>
<evidence type="ECO:0000256" key="4">
    <source>
        <dbReference type="ARBA" id="ARBA00022723"/>
    </source>
</evidence>